<evidence type="ECO:0000313" key="3">
    <source>
        <dbReference type="EMBL" id="AIF85495.1"/>
    </source>
</evidence>
<evidence type="ECO:0000259" key="1">
    <source>
        <dbReference type="PROSITE" id="PS00028"/>
    </source>
</evidence>
<protein>
    <recommendedName>
        <fullName evidence="1">C2H2-type domain-containing protein</fullName>
    </recommendedName>
</protein>
<dbReference type="EMBL" id="CP007174">
    <property type="protein sequence ID" value="AIF84123.1"/>
    <property type="molecule type" value="Genomic_DNA"/>
</dbReference>
<organism evidence="2 4">
    <name type="scientific">Candidatus Nitrososphaera evergladensis SR1</name>
    <dbReference type="NCBI Taxonomy" id="1459636"/>
    <lineage>
        <taxon>Archaea</taxon>
        <taxon>Nitrososphaerota</taxon>
        <taxon>Nitrososphaeria</taxon>
        <taxon>Nitrososphaerales</taxon>
        <taxon>Nitrososphaeraceae</taxon>
        <taxon>Nitrososphaera</taxon>
    </lineage>
</organism>
<accession>A0A075MSI9</accession>
<gene>
    <name evidence="2" type="ORF">NTE_02067</name>
    <name evidence="3" type="ORF">NTE_03467</name>
</gene>
<sequence length="51" mass="6036">MTYSVMEKSRKEKLEGFECEVCHLRFANKTYLESHIIIIEHKKHMVPSGVQ</sequence>
<dbReference type="HOGENOM" id="CLU_3130981_0_0_2"/>
<dbReference type="Proteomes" id="UP000028194">
    <property type="component" value="Chromosome"/>
</dbReference>
<dbReference type="EMBL" id="CP007174">
    <property type="protein sequence ID" value="AIF85495.1"/>
    <property type="molecule type" value="Genomic_DNA"/>
</dbReference>
<dbReference type="InterPro" id="IPR036236">
    <property type="entry name" value="Znf_C2H2_sf"/>
</dbReference>
<evidence type="ECO:0000313" key="2">
    <source>
        <dbReference type="EMBL" id="AIF84123.1"/>
    </source>
</evidence>
<proteinExistence type="predicted"/>
<keyword evidence="4" id="KW-1185">Reference proteome</keyword>
<dbReference type="InterPro" id="IPR013087">
    <property type="entry name" value="Znf_C2H2_type"/>
</dbReference>
<dbReference type="AlphaFoldDB" id="A0A075MSI9"/>
<dbReference type="SUPFAM" id="SSF57667">
    <property type="entry name" value="beta-beta-alpha zinc fingers"/>
    <property type="match status" value="1"/>
</dbReference>
<dbReference type="KEGG" id="nev:NTE_02067"/>
<feature type="domain" description="C2H2-type" evidence="1">
    <location>
        <begin position="19"/>
        <end position="41"/>
    </location>
</feature>
<name>A0A075MSI9_9ARCH</name>
<reference evidence="2 4" key="1">
    <citation type="journal article" date="2014" name="PLoS ONE">
        <title>Genome Sequence of Candidatus Nitrososphaera evergladensis from Group I.1b Enriched from Everglades Soil Reveals Novel Genomic Features of the Ammonia-Oxidizing Archaea.</title>
        <authorList>
            <person name="Zhalnina K.V."/>
            <person name="Dias R."/>
            <person name="Leonard M.T."/>
            <person name="Dorr de Quadros P."/>
            <person name="Camargo F.A."/>
            <person name="Drew J.C."/>
            <person name="Farmerie W.G."/>
            <person name="Daroub S.H."/>
            <person name="Triplett E.W."/>
        </authorList>
    </citation>
    <scope>NUCLEOTIDE SEQUENCE [LARGE SCALE GENOMIC DNA]</scope>
    <source>
        <strain evidence="2 4">SR1</strain>
    </source>
</reference>
<evidence type="ECO:0000313" key="4">
    <source>
        <dbReference type="Proteomes" id="UP000028194"/>
    </source>
</evidence>
<dbReference type="KEGG" id="nev:NTE_03467"/>
<dbReference type="Pfam" id="PF12874">
    <property type="entry name" value="zf-met"/>
    <property type="match status" value="1"/>
</dbReference>
<dbReference type="PROSITE" id="PS00028">
    <property type="entry name" value="ZINC_FINGER_C2H2_1"/>
    <property type="match status" value="1"/>
</dbReference>